<dbReference type="GO" id="GO:0002161">
    <property type="term" value="F:aminoacyl-tRNA deacylase activity"/>
    <property type="evidence" value="ECO:0007669"/>
    <property type="project" value="InterPro"/>
</dbReference>
<dbReference type="AlphaFoldDB" id="A0A917ZKP7"/>
<reference evidence="2" key="2">
    <citation type="submission" date="2020-09" db="EMBL/GenBank/DDBJ databases">
        <authorList>
            <person name="Sun Q."/>
            <person name="Zhou Y."/>
        </authorList>
    </citation>
    <scope>NUCLEOTIDE SEQUENCE</scope>
    <source>
        <strain evidence="2">CGMCC 4.7201</strain>
    </source>
</reference>
<evidence type="ECO:0000313" key="2">
    <source>
        <dbReference type="EMBL" id="GGO85479.1"/>
    </source>
</evidence>
<dbReference type="SUPFAM" id="SSF55826">
    <property type="entry name" value="YbaK/ProRS associated domain"/>
    <property type="match status" value="1"/>
</dbReference>
<dbReference type="Pfam" id="PF04073">
    <property type="entry name" value="tRNA_edit"/>
    <property type="match status" value="1"/>
</dbReference>
<protein>
    <recommendedName>
        <fullName evidence="1">YbaK/aminoacyl-tRNA synthetase-associated domain-containing protein</fullName>
    </recommendedName>
</protein>
<feature type="domain" description="YbaK/aminoacyl-tRNA synthetase-associated" evidence="1">
    <location>
        <begin position="43"/>
        <end position="163"/>
    </location>
</feature>
<comment type="caution">
    <text evidence="2">The sequence shown here is derived from an EMBL/GenBank/DDBJ whole genome shotgun (WGS) entry which is preliminary data.</text>
</comment>
<name>A0A917ZKP7_9ACTN</name>
<proteinExistence type="predicted"/>
<dbReference type="EMBL" id="BMMS01000007">
    <property type="protein sequence ID" value="GGO85479.1"/>
    <property type="molecule type" value="Genomic_DNA"/>
</dbReference>
<gene>
    <name evidence="2" type="ORF">GCM10012280_19350</name>
</gene>
<dbReference type="InterPro" id="IPR007214">
    <property type="entry name" value="YbaK/aa-tRNA-synth-assoc-dom"/>
</dbReference>
<organism evidence="2 3">
    <name type="scientific">Wenjunlia tyrosinilytica</name>
    <dbReference type="NCBI Taxonomy" id="1544741"/>
    <lineage>
        <taxon>Bacteria</taxon>
        <taxon>Bacillati</taxon>
        <taxon>Actinomycetota</taxon>
        <taxon>Actinomycetes</taxon>
        <taxon>Kitasatosporales</taxon>
        <taxon>Streptomycetaceae</taxon>
        <taxon>Wenjunlia</taxon>
    </lineage>
</organism>
<dbReference type="InterPro" id="IPR036754">
    <property type="entry name" value="YbaK/aa-tRNA-synt-asso_dom_sf"/>
</dbReference>
<sequence length="178" mass="18432">MPDAPFGTFTEAWPATERPDLLAEPVAAVIASLEGAVVVDTDPEVADTAAFCERYGVTMEESANCVVVAAKRGGETTLAACVVLAHTRADVNGFVRRHLGARKASFAPREIAVAESGMEFGGITPVGLPDSWPLLIDRAVLDVPWAVIGSGVRRSKILVPGKSLAGLPGAQVLDGLAG</sequence>
<dbReference type="RefSeq" id="WP_189131148.1">
    <property type="nucleotide sequence ID" value="NZ_BMMS01000007.1"/>
</dbReference>
<keyword evidence="3" id="KW-1185">Reference proteome</keyword>
<dbReference type="Proteomes" id="UP000641932">
    <property type="component" value="Unassembled WGS sequence"/>
</dbReference>
<dbReference type="CDD" id="cd04939">
    <property type="entry name" value="PA2301"/>
    <property type="match status" value="1"/>
</dbReference>
<dbReference type="Gene3D" id="3.90.960.10">
    <property type="entry name" value="YbaK/aminoacyl-tRNA synthetase-associated domain"/>
    <property type="match status" value="1"/>
</dbReference>
<evidence type="ECO:0000259" key="1">
    <source>
        <dbReference type="Pfam" id="PF04073"/>
    </source>
</evidence>
<reference evidence="2" key="1">
    <citation type="journal article" date="2014" name="Int. J. Syst. Evol. Microbiol.">
        <title>Complete genome sequence of Corynebacterium casei LMG S-19264T (=DSM 44701T), isolated from a smear-ripened cheese.</title>
        <authorList>
            <consortium name="US DOE Joint Genome Institute (JGI-PGF)"/>
            <person name="Walter F."/>
            <person name="Albersmeier A."/>
            <person name="Kalinowski J."/>
            <person name="Ruckert C."/>
        </authorList>
    </citation>
    <scope>NUCLEOTIDE SEQUENCE</scope>
    <source>
        <strain evidence="2">CGMCC 4.7201</strain>
    </source>
</reference>
<evidence type="ECO:0000313" key="3">
    <source>
        <dbReference type="Proteomes" id="UP000641932"/>
    </source>
</evidence>
<accession>A0A917ZKP7</accession>